<comment type="function">
    <text evidence="5">Involved in the anomeric conversion of L-rhamnose.</text>
</comment>
<name>A0A1I5F154_9HYPH</name>
<comment type="pathway">
    <text evidence="5">Carbohydrate metabolism; L-rhamnose metabolism.</text>
</comment>
<evidence type="ECO:0000313" key="8">
    <source>
        <dbReference type="Proteomes" id="UP000199236"/>
    </source>
</evidence>
<keyword evidence="4 5" id="KW-0684">Rhamnose metabolism</keyword>
<protein>
    <recommendedName>
        <fullName evidence="5 6">L-rhamnose mutarotase</fullName>
        <ecNumber evidence="5 6">5.1.3.32</ecNumber>
    </recommendedName>
    <alternativeName>
        <fullName evidence="5">Rhamnose 1-epimerase</fullName>
    </alternativeName>
    <alternativeName>
        <fullName evidence="5">Type-3 mutarotase</fullName>
    </alternativeName>
</protein>
<proteinExistence type="inferred from homology"/>
<feature type="binding site" evidence="5">
    <location>
        <position position="18"/>
    </location>
    <ligand>
        <name>substrate</name>
    </ligand>
</feature>
<feature type="binding site" evidence="5">
    <location>
        <begin position="76"/>
        <end position="77"/>
    </location>
    <ligand>
        <name>substrate</name>
    </ligand>
</feature>
<dbReference type="HAMAP" id="MF_01663">
    <property type="entry name" value="L_rham_rotase"/>
    <property type="match status" value="1"/>
</dbReference>
<reference evidence="7 8" key="1">
    <citation type="submission" date="2016-10" db="EMBL/GenBank/DDBJ databases">
        <authorList>
            <person name="de Groot N.N."/>
        </authorList>
    </citation>
    <scope>NUCLEOTIDE SEQUENCE [LARGE SCALE GENOMIC DNA]</scope>
    <source>
        <strain evidence="7 8">CGMCC 1.9157</strain>
    </source>
</reference>
<dbReference type="PANTHER" id="PTHR34389:SF2">
    <property type="entry name" value="L-RHAMNOSE MUTAROTASE"/>
    <property type="match status" value="1"/>
</dbReference>
<dbReference type="Pfam" id="PF05336">
    <property type="entry name" value="rhaM"/>
    <property type="match status" value="1"/>
</dbReference>
<evidence type="ECO:0000256" key="1">
    <source>
        <dbReference type="ARBA" id="ARBA00022490"/>
    </source>
</evidence>
<dbReference type="AlphaFoldDB" id="A0A1I5F154"/>
<keyword evidence="8" id="KW-1185">Reference proteome</keyword>
<evidence type="ECO:0000256" key="3">
    <source>
        <dbReference type="ARBA" id="ARBA00023277"/>
    </source>
</evidence>
<accession>A0A1I5F154</accession>
<feature type="binding site" evidence="5">
    <location>
        <position position="41"/>
    </location>
    <ligand>
        <name>substrate</name>
    </ligand>
</feature>
<organism evidence="7 8">
    <name type="scientific">Cohaesibacter marisflavi</name>
    <dbReference type="NCBI Taxonomy" id="655353"/>
    <lineage>
        <taxon>Bacteria</taxon>
        <taxon>Pseudomonadati</taxon>
        <taxon>Pseudomonadota</taxon>
        <taxon>Alphaproteobacteria</taxon>
        <taxon>Hyphomicrobiales</taxon>
        <taxon>Cohaesibacteraceae</taxon>
    </lineage>
</organism>
<keyword evidence="2 5" id="KW-0413">Isomerase</keyword>
<dbReference type="GO" id="GO:0019301">
    <property type="term" value="P:rhamnose catabolic process"/>
    <property type="evidence" value="ECO:0007669"/>
    <property type="project" value="UniProtKB-UniRule"/>
</dbReference>
<dbReference type="InterPro" id="IPR008000">
    <property type="entry name" value="Rham/fucose_mutarotase"/>
</dbReference>
<dbReference type="EC" id="5.1.3.32" evidence="5 6"/>
<dbReference type="SUPFAM" id="SSF54909">
    <property type="entry name" value="Dimeric alpha+beta barrel"/>
    <property type="match status" value="1"/>
</dbReference>
<evidence type="ECO:0000256" key="5">
    <source>
        <dbReference type="HAMAP-Rule" id="MF_01663"/>
    </source>
</evidence>
<comment type="subunit">
    <text evidence="5">Homodimer.</text>
</comment>
<dbReference type="UniPathway" id="UPA00125"/>
<dbReference type="OrthoDB" id="9799608at2"/>
<keyword evidence="3 5" id="KW-0119">Carbohydrate metabolism</keyword>
<evidence type="ECO:0000256" key="2">
    <source>
        <dbReference type="ARBA" id="ARBA00023235"/>
    </source>
</evidence>
<comment type="subcellular location">
    <subcellularLocation>
        <location evidence="5">Cytoplasm</location>
    </subcellularLocation>
</comment>
<dbReference type="Gene3D" id="3.30.70.100">
    <property type="match status" value="1"/>
</dbReference>
<dbReference type="GO" id="GO:0062192">
    <property type="term" value="F:L-rhamnose mutarotase activity"/>
    <property type="evidence" value="ECO:0007669"/>
    <property type="project" value="UniProtKB-UniRule"/>
</dbReference>
<evidence type="ECO:0000256" key="4">
    <source>
        <dbReference type="ARBA" id="ARBA00023308"/>
    </source>
</evidence>
<sequence>MKREAFKMKLIGDVAKDYQRRHAEIWPELVKLLKDAGISDYAIYFDETTNELFAVQKVSGEAGAADLGAEEIVQKWWSYMADIMETNPDDSPVCIPLTEVFYLA</sequence>
<dbReference type="PANTHER" id="PTHR34389">
    <property type="entry name" value="L-RHAMNOSE MUTAROTASE"/>
    <property type="match status" value="1"/>
</dbReference>
<dbReference type="InterPro" id="IPR013448">
    <property type="entry name" value="L-rhamnose_mutarotase"/>
</dbReference>
<dbReference type="InterPro" id="IPR011008">
    <property type="entry name" value="Dimeric_a/b-barrel"/>
</dbReference>
<comment type="similarity">
    <text evidence="5">Belongs to the rhamnose mutarotase family.</text>
</comment>
<feature type="active site" description="Proton donor" evidence="5">
    <location>
        <position position="22"/>
    </location>
</feature>
<dbReference type="EMBL" id="FOVR01000003">
    <property type="protein sequence ID" value="SFO17528.1"/>
    <property type="molecule type" value="Genomic_DNA"/>
</dbReference>
<gene>
    <name evidence="5" type="primary">rhaM</name>
    <name evidence="7" type="ORF">SAMN04488056_103447</name>
</gene>
<dbReference type="STRING" id="655353.SAMN04488056_103447"/>
<dbReference type="Proteomes" id="UP000199236">
    <property type="component" value="Unassembled WGS sequence"/>
</dbReference>
<evidence type="ECO:0000313" key="7">
    <source>
        <dbReference type="EMBL" id="SFO17528.1"/>
    </source>
</evidence>
<keyword evidence="1 5" id="KW-0963">Cytoplasm</keyword>
<evidence type="ECO:0000256" key="6">
    <source>
        <dbReference type="NCBIfam" id="TIGR02625"/>
    </source>
</evidence>
<comment type="catalytic activity">
    <reaction evidence="5">
        <text>alpha-L-rhamnose = beta-L-rhamnose</text>
        <dbReference type="Rhea" id="RHEA:25584"/>
        <dbReference type="ChEBI" id="CHEBI:27586"/>
        <dbReference type="ChEBI" id="CHEBI:27907"/>
        <dbReference type="EC" id="5.1.3.32"/>
    </reaction>
</comment>
<dbReference type="RefSeq" id="WP_090071226.1">
    <property type="nucleotide sequence ID" value="NZ_FOVR01000003.1"/>
</dbReference>
<dbReference type="GO" id="GO:0005737">
    <property type="term" value="C:cytoplasm"/>
    <property type="evidence" value="ECO:0007669"/>
    <property type="project" value="UniProtKB-SubCell"/>
</dbReference>
<dbReference type="NCBIfam" id="TIGR02625">
    <property type="entry name" value="YiiL_rotase"/>
    <property type="match status" value="1"/>
</dbReference>